<dbReference type="KEGG" id="dva:DAD186_13310"/>
<organism evidence="2 3">
    <name type="scientific">Dermabacter vaginalis</name>
    <dbReference type="NCBI Taxonomy" id="1630135"/>
    <lineage>
        <taxon>Bacteria</taxon>
        <taxon>Bacillati</taxon>
        <taxon>Actinomycetota</taxon>
        <taxon>Actinomycetes</taxon>
        <taxon>Micrococcales</taxon>
        <taxon>Dermabacteraceae</taxon>
        <taxon>Dermabacter</taxon>
    </lineage>
</organism>
<accession>A0A1B0ZIX0</accession>
<dbReference type="AlphaFoldDB" id="A0A1B0ZIX0"/>
<dbReference type="InterPro" id="IPR036465">
    <property type="entry name" value="vWFA_dom_sf"/>
</dbReference>
<dbReference type="RefSeq" id="WP_065248004.1">
    <property type="nucleotide sequence ID" value="NZ_CP012117.1"/>
</dbReference>
<dbReference type="PANTHER" id="PTHR33608:SF12">
    <property type="entry name" value="DUF58 DOMAIN-CONTAINING PROTEIN"/>
    <property type="match status" value="1"/>
</dbReference>
<dbReference type="STRING" id="1630135.DAD186_13310"/>
<proteinExistence type="predicted"/>
<dbReference type="PATRIC" id="fig|1630135.4.peg.1332"/>
<dbReference type="SUPFAM" id="SSF53300">
    <property type="entry name" value="vWA-like"/>
    <property type="match status" value="1"/>
</dbReference>
<sequence length="297" mass="32624">MASLLTRVKAKVEITTTKKVRGLIAGRGRSLFKGSGEDFDDLKYYQPGDKISDIDWKATARSGEPLIRQFNEERVRYLCVIGDTSGAMAANAADGTVKRDALVTAAGVLCYLAHANGDLVGLVAGTPGDQLQLPARSSRGHLELLLRTLQKNTVLGGAPANVEWALTRALRLTRRSSLMLLITDEANPGPECEGVLRRLMTRHDVLVVRIRDADPLGRVDLEADIIDPGYPREILRHTRTVAAVQKEADAFREKREAEITAMLDSLGIVHTLTDGDDHVVDDMIEMFRRQGARHGRP</sequence>
<reference evidence="2 3" key="1">
    <citation type="submission" date="2015-06" db="EMBL/GenBank/DDBJ databases">
        <title>Investigation of pathophysiology for high-risk pregnancy and development of treatment modality based on it.</title>
        <authorList>
            <person name="Kim B.-C."/>
            <person name="Lim S."/>
        </authorList>
    </citation>
    <scope>NUCLEOTIDE SEQUENCE [LARGE SCALE GENOMIC DNA]</scope>
    <source>
        <strain evidence="2 3">AD1-86</strain>
    </source>
</reference>
<dbReference type="EMBL" id="CP012117">
    <property type="protein sequence ID" value="ANP27881.1"/>
    <property type="molecule type" value="Genomic_DNA"/>
</dbReference>
<gene>
    <name evidence="2" type="ORF">DAD186_13310</name>
</gene>
<dbReference type="Pfam" id="PF01882">
    <property type="entry name" value="DUF58"/>
    <property type="match status" value="1"/>
</dbReference>
<feature type="domain" description="DUF58" evidence="1">
    <location>
        <begin position="43"/>
        <end position="213"/>
    </location>
</feature>
<name>A0A1B0ZIX0_9MICO</name>
<dbReference type="PANTHER" id="PTHR33608">
    <property type="entry name" value="BLL2464 PROTEIN"/>
    <property type="match status" value="1"/>
</dbReference>
<evidence type="ECO:0000313" key="3">
    <source>
        <dbReference type="Proteomes" id="UP000092596"/>
    </source>
</evidence>
<protein>
    <recommendedName>
        <fullName evidence="1">DUF58 domain-containing protein</fullName>
    </recommendedName>
</protein>
<dbReference type="Proteomes" id="UP000092596">
    <property type="component" value="Chromosome"/>
</dbReference>
<evidence type="ECO:0000259" key="1">
    <source>
        <dbReference type="Pfam" id="PF01882"/>
    </source>
</evidence>
<dbReference type="InterPro" id="IPR002881">
    <property type="entry name" value="DUF58"/>
</dbReference>
<evidence type="ECO:0000313" key="2">
    <source>
        <dbReference type="EMBL" id="ANP27881.1"/>
    </source>
</evidence>